<dbReference type="RefSeq" id="WP_345588869.1">
    <property type="nucleotide sequence ID" value="NZ_BAABJG010000015.1"/>
</dbReference>
<dbReference type="EMBL" id="JBHTLU010000031">
    <property type="protein sequence ID" value="MFD1222949.1"/>
    <property type="molecule type" value="Genomic_DNA"/>
</dbReference>
<organism evidence="2 3">
    <name type="scientific">Paenibacillus vulneris</name>
    <dbReference type="NCBI Taxonomy" id="1133364"/>
    <lineage>
        <taxon>Bacteria</taxon>
        <taxon>Bacillati</taxon>
        <taxon>Bacillota</taxon>
        <taxon>Bacilli</taxon>
        <taxon>Bacillales</taxon>
        <taxon>Paenibacillaceae</taxon>
        <taxon>Paenibacillus</taxon>
    </lineage>
</organism>
<keyword evidence="1" id="KW-0732">Signal</keyword>
<name>A0ABW3UU19_9BACL</name>
<accession>A0ABW3UU19</accession>
<evidence type="ECO:0000313" key="3">
    <source>
        <dbReference type="Proteomes" id="UP001597180"/>
    </source>
</evidence>
<gene>
    <name evidence="2" type="ORF">ACFQ4B_22790</name>
</gene>
<comment type="caution">
    <text evidence="2">The sequence shown here is derived from an EMBL/GenBank/DDBJ whole genome shotgun (WGS) entry which is preliminary data.</text>
</comment>
<dbReference type="Proteomes" id="UP001597180">
    <property type="component" value="Unassembled WGS sequence"/>
</dbReference>
<sequence length="134" mass="15260">MKRIRLMTVVILLSFSVIAAGCGKKEHLSVKKLSEFYNGDISKVDTIEITDGSSGKRKSFTDREQVQAWIDSVRHIELIPDPNQEDRSGFLYAVSLFENKELKLGFTPNSIGGHYYIHNDEMKAQIEQLLRSKN</sequence>
<protein>
    <recommendedName>
        <fullName evidence="4">Lipoprotein</fullName>
    </recommendedName>
</protein>
<feature type="chain" id="PRO_5045575813" description="Lipoprotein" evidence="1">
    <location>
        <begin position="20"/>
        <end position="134"/>
    </location>
</feature>
<evidence type="ECO:0000256" key="1">
    <source>
        <dbReference type="SAM" id="SignalP"/>
    </source>
</evidence>
<feature type="signal peptide" evidence="1">
    <location>
        <begin position="1"/>
        <end position="19"/>
    </location>
</feature>
<proteinExistence type="predicted"/>
<dbReference type="PROSITE" id="PS51257">
    <property type="entry name" value="PROKAR_LIPOPROTEIN"/>
    <property type="match status" value="1"/>
</dbReference>
<keyword evidence="3" id="KW-1185">Reference proteome</keyword>
<evidence type="ECO:0008006" key="4">
    <source>
        <dbReference type="Google" id="ProtNLM"/>
    </source>
</evidence>
<evidence type="ECO:0000313" key="2">
    <source>
        <dbReference type="EMBL" id="MFD1222949.1"/>
    </source>
</evidence>
<reference evidence="3" key="1">
    <citation type="journal article" date="2019" name="Int. J. Syst. Evol. Microbiol.">
        <title>The Global Catalogue of Microorganisms (GCM) 10K type strain sequencing project: providing services to taxonomists for standard genome sequencing and annotation.</title>
        <authorList>
            <consortium name="The Broad Institute Genomics Platform"/>
            <consortium name="The Broad Institute Genome Sequencing Center for Infectious Disease"/>
            <person name="Wu L."/>
            <person name="Ma J."/>
        </authorList>
    </citation>
    <scope>NUCLEOTIDE SEQUENCE [LARGE SCALE GENOMIC DNA]</scope>
    <source>
        <strain evidence="3">CCUG 53270</strain>
    </source>
</reference>